<feature type="transmembrane region" description="Helical" evidence="1">
    <location>
        <begin position="93"/>
        <end position="113"/>
    </location>
</feature>
<dbReference type="Pfam" id="PF06724">
    <property type="entry name" value="DUF1206"/>
    <property type="match status" value="3"/>
</dbReference>
<dbReference type="InterPro" id="IPR009597">
    <property type="entry name" value="DUF1206"/>
</dbReference>
<evidence type="ECO:0000313" key="4">
    <source>
        <dbReference type="Proteomes" id="UP000460561"/>
    </source>
</evidence>
<dbReference type="OrthoDB" id="5702018at2"/>
<feature type="domain" description="DUF1206" evidence="2">
    <location>
        <begin position="183"/>
        <end position="249"/>
    </location>
</feature>
<dbReference type="RefSeq" id="WP_160738312.1">
    <property type="nucleotide sequence ID" value="NZ_WTYQ01000001.1"/>
</dbReference>
<comment type="caution">
    <text evidence="3">The sequence shown here is derived from an EMBL/GenBank/DDBJ whole genome shotgun (WGS) entry which is preliminary data.</text>
</comment>
<feature type="transmembrane region" description="Helical" evidence="1">
    <location>
        <begin position="51"/>
        <end position="72"/>
    </location>
</feature>
<accession>A0A845A800</accession>
<evidence type="ECO:0000256" key="1">
    <source>
        <dbReference type="SAM" id="Phobius"/>
    </source>
</evidence>
<feature type="transmembrane region" description="Helical" evidence="1">
    <location>
        <begin position="12"/>
        <end position="31"/>
    </location>
</feature>
<evidence type="ECO:0000259" key="2">
    <source>
        <dbReference type="Pfam" id="PF06724"/>
    </source>
</evidence>
<keyword evidence="1" id="KW-0472">Membrane</keyword>
<feature type="transmembrane region" description="Helical" evidence="1">
    <location>
        <begin position="176"/>
        <end position="200"/>
    </location>
</feature>
<dbReference type="Proteomes" id="UP000460561">
    <property type="component" value="Unassembled WGS sequence"/>
</dbReference>
<feature type="domain" description="DUF1206" evidence="2">
    <location>
        <begin position="93"/>
        <end position="162"/>
    </location>
</feature>
<protein>
    <submittedName>
        <fullName evidence="3">DUF1206 domain-containing protein</fullName>
    </submittedName>
</protein>
<gene>
    <name evidence="3" type="ORF">GRI39_03770</name>
</gene>
<organism evidence="3 4">
    <name type="scientific">Altericroceibacterium indicum</name>
    <dbReference type="NCBI Taxonomy" id="374177"/>
    <lineage>
        <taxon>Bacteria</taxon>
        <taxon>Pseudomonadati</taxon>
        <taxon>Pseudomonadota</taxon>
        <taxon>Alphaproteobacteria</taxon>
        <taxon>Sphingomonadales</taxon>
        <taxon>Erythrobacteraceae</taxon>
        <taxon>Altericroceibacterium</taxon>
    </lineage>
</organism>
<sequence>MVDKSEKFRWLVRLGFAARGVVYALIGYLALSSKGHSDGPSGSFSYLQKVPGGTVLLYAAALGLLGYGLYRLCSPLFDIENYGSDKTGIAHRAGHAGSAFAHFVLAYTAFQFASGSGSSGGSDTAEQAAGTVLSVSFGGFLVGLLGIAFFLAGLAQAKKGITASFMQRISNRAPDFVEWLGRAGFLARAVVFVIIGWSLVQSAWASSSAQVKTLGEAISSLADNGSLYTLVAVGFLLFGIFSMFMARYRIIPDLGSQGLKPSFRN</sequence>
<feature type="transmembrane region" description="Helical" evidence="1">
    <location>
        <begin position="227"/>
        <end position="246"/>
    </location>
</feature>
<keyword evidence="1" id="KW-0812">Transmembrane</keyword>
<keyword evidence="1" id="KW-1133">Transmembrane helix</keyword>
<dbReference type="EMBL" id="WTYQ01000001">
    <property type="protein sequence ID" value="MXP25161.1"/>
    <property type="molecule type" value="Genomic_DNA"/>
</dbReference>
<feature type="domain" description="DUF1206" evidence="2">
    <location>
        <begin position="14"/>
        <end position="72"/>
    </location>
</feature>
<evidence type="ECO:0000313" key="3">
    <source>
        <dbReference type="EMBL" id="MXP25161.1"/>
    </source>
</evidence>
<proteinExistence type="predicted"/>
<dbReference type="AlphaFoldDB" id="A0A845A800"/>
<name>A0A845A800_9SPHN</name>
<reference evidence="3 4" key="1">
    <citation type="submission" date="2019-12" db="EMBL/GenBank/DDBJ databases">
        <title>Genomic-based taxomic classification of the family Erythrobacteraceae.</title>
        <authorList>
            <person name="Xu L."/>
        </authorList>
    </citation>
    <scope>NUCLEOTIDE SEQUENCE [LARGE SCALE GENOMIC DNA]</scope>
    <source>
        <strain evidence="3 4">DSM 18604</strain>
    </source>
</reference>
<keyword evidence="4" id="KW-1185">Reference proteome</keyword>
<feature type="transmembrane region" description="Helical" evidence="1">
    <location>
        <begin position="133"/>
        <end position="155"/>
    </location>
</feature>